<feature type="transmembrane region" description="Helical" evidence="1">
    <location>
        <begin position="404"/>
        <end position="424"/>
    </location>
</feature>
<feature type="transmembrane region" description="Helical" evidence="1">
    <location>
        <begin position="275"/>
        <end position="296"/>
    </location>
</feature>
<reference evidence="2" key="1">
    <citation type="submission" date="2016-10" db="EMBL/GenBank/DDBJ databases">
        <title>Sequence of Gallionella enrichment culture.</title>
        <authorList>
            <person name="Poehlein A."/>
            <person name="Muehling M."/>
            <person name="Daniel R."/>
        </authorList>
    </citation>
    <scope>NUCLEOTIDE SEQUENCE</scope>
</reference>
<keyword evidence="1" id="KW-1133">Transmembrane helix</keyword>
<name>A0A1J5QIV3_9ZZZZ</name>
<dbReference type="AlphaFoldDB" id="A0A1J5QIV3"/>
<sequence>MLTASTSKPQPAARPVVAAQALARLPRWPLWLMCLAYVLPGFIGRDPWTSEGIAFGAIWQLADGRSTWLHPALYGHALGGGWIAYWIGAVSLHALGGVLGAVLAARLPFALLLGLTMAQTWYAAYHLARRDAAQPVQPAFAPPIDERAYARAMADGALLSLVACLGLLGLGHEAGNALVQLAASSALLLAAALMPQMRWRAALLGAAALAALALGGAPALALGALLVGFALLPHDALSGARTPVLGALLLGAAALLAALHGGARLAPSAGWAGAAHALGTAAWFLWPAWPLALWALWRWRESLTEWHVLAPAAMLALTAFEALRAGSHPQAMLATLPPAALLAALALPVMRRGSLAALDWFALMFFSLFALVVWVLWLATLTGFPSQPAANVARLAPGYHATLHPLPALLALLATLAWAAVVAWRAGRHRHPLWKGMVLSAGGVTLVWVLVGTLWLPALDYASTYRPLGRSLGGVLRTLPAGDVEAVGLTLAQRALLGYWSSAPLTSAARAPYRLQRADAPRPPGLRVLWRGHRPGERDDAFELLGP</sequence>
<feature type="transmembrane region" description="Helical" evidence="1">
    <location>
        <begin position="244"/>
        <end position="263"/>
    </location>
</feature>
<feature type="transmembrane region" description="Helical" evidence="1">
    <location>
        <begin position="361"/>
        <end position="384"/>
    </location>
</feature>
<feature type="transmembrane region" description="Helical" evidence="1">
    <location>
        <begin position="177"/>
        <end position="195"/>
    </location>
</feature>
<comment type="caution">
    <text evidence="2">The sequence shown here is derived from an EMBL/GenBank/DDBJ whole genome shotgun (WGS) entry which is preliminary data.</text>
</comment>
<gene>
    <name evidence="2" type="ORF">GALL_347260</name>
</gene>
<accession>A0A1J5QIV3</accession>
<feature type="transmembrane region" description="Helical" evidence="1">
    <location>
        <begin position="436"/>
        <end position="456"/>
    </location>
</feature>
<evidence type="ECO:0000256" key="1">
    <source>
        <dbReference type="SAM" id="Phobius"/>
    </source>
</evidence>
<feature type="transmembrane region" description="Helical" evidence="1">
    <location>
        <begin position="83"/>
        <end position="102"/>
    </location>
</feature>
<evidence type="ECO:0000313" key="2">
    <source>
        <dbReference type="EMBL" id="OIQ83465.1"/>
    </source>
</evidence>
<dbReference type="EMBL" id="MLJW01000700">
    <property type="protein sequence ID" value="OIQ83465.1"/>
    <property type="molecule type" value="Genomic_DNA"/>
</dbReference>
<keyword evidence="1" id="KW-0812">Transmembrane</keyword>
<feature type="transmembrane region" description="Helical" evidence="1">
    <location>
        <begin position="148"/>
        <end position="170"/>
    </location>
</feature>
<proteinExistence type="predicted"/>
<feature type="transmembrane region" description="Helical" evidence="1">
    <location>
        <begin position="201"/>
        <end position="232"/>
    </location>
</feature>
<protein>
    <submittedName>
        <fullName evidence="2">Uncharacterized protein</fullName>
    </submittedName>
</protein>
<keyword evidence="1" id="KW-0472">Membrane</keyword>
<organism evidence="2">
    <name type="scientific">mine drainage metagenome</name>
    <dbReference type="NCBI Taxonomy" id="410659"/>
    <lineage>
        <taxon>unclassified sequences</taxon>
        <taxon>metagenomes</taxon>
        <taxon>ecological metagenomes</taxon>
    </lineage>
</organism>
<feature type="transmembrane region" description="Helical" evidence="1">
    <location>
        <begin position="109"/>
        <end position="128"/>
    </location>
</feature>